<keyword evidence="3" id="KW-1185">Reference proteome</keyword>
<dbReference type="EMBL" id="FMXO01000010">
    <property type="protein sequence ID" value="SDB40203.1"/>
    <property type="molecule type" value="Genomic_DNA"/>
</dbReference>
<sequence>MPKEIFVHVDLRDGPFFVGTLWVHTAKGRQSATFEYASAWRSCAAGFSLEPALELRKGTFHTDKAMFGAIGDSAPDRWGRTLMNRREARLARLEKRTPRMLREAEGWRLSPLYDLEPTPEHVKPRILHTRIDYHDGTASLELAFDVAGEFGVEPREAEFLAETIAAAVQCWEDEGLRWRASRQEIEFKRSAFELGR</sequence>
<dbReference type="STRING" id="617002.SAMN05660653_01923"/>
<dbReference type="Pfam" id="PF13657">
    <property type="entry name" value="Couple_hipA"/>
    <property type="match status" value="1"/>
</dbReference>
<name>A0A1G6D4W5_9BACT</name>
<dbReference type="InterPro" id="IPR017508">
    <property type="entry name" value="HipA_N1"/>
</dbReference>
<dbReference type="OrthoDB" id="9805913at2"/>
<accession>A0A1G6D4W5</accession>
<evidence type="ECO:0000313" key="3">
    <source>
        <dbReference type="Proteomes" id="UP000198771"/>
    </source>
</evidence>
<reference evidence="2 3" key="1">
    <citation type="submission" date="2016-10" db="EMBL/GenBank/DDBJ databases">
        <authorList>
            <person name="de Groot N.N."/>
        </authorList>
    </citation>
    <scope>NUCLEOTIDE SEQUENCE [LARGE SCALE GENOMIC DNA]</scope>
    <source>
        <strain evidence="2 3">ASO4-2</strain>
    </source>
</reference>
<protein>
    <submittedName>
        <fullName evidence="2">HipA-like C-terminal domain-containing protein</fullName>
    </submittedName>
</protein>
<dbReference type="AlphaFoldDB" id="A0A1G6D4W5"/>
<organism evidence="2 3">
    <name type="scientific">Desulfonatronum thiosulfatophilum</name>
    <dbReference type="NCBI Taxonomy" id="617002"/>
    <lineage>
        <taxon>Bacteria</taxon>
        <taxon>Pseudomonadati</taxon>
        <taxon>Thermodesulfobacteriota</taxon>
        <taxon>Desulfovibrionia</taxon>
        <taxon>Desulfovibrionales</taxon>
        <taxon>Desulfonatronaceae</taxon>
        <taxon>Desulfonatronum</taxon>
    </lineage>
</organism>
<dbReference type="RefSeq" id="WP_092120668.1">
    <property type="nucleotide sequence ID" value="NZ_FMXO01000010.1"/>
</dbReference>
<proteinExistence type="predicted"/>
<gene>
    <name evidence="2" type="ORF">SAMN05660653_01923</name>
</gene>
<feature type="domain" description="HipA N-terminal subdomain 1" evidence="1">
    <location>
        <begin position="18"/>
        <end position="87"/>
    </location>
</feature>
<evidence type="ECO:0000313" key="2">
    <source>
        <dbReference type="EMBL" id="SDB40203.1"/>
    </source>
</evidence>
<dbReference type="Proteomes" id="UP000198771">
    <property type="component" value="Unassembled WGS sequence"/>
</dbReference>
<evidence type="ECO:0000259" key="1">
    <source>
        <dbReference type="Pfam" id="PF13657"/>
    </source>
</evidence>